<evidence type="ECO:0000256" key="1">
    <source>
        <dbReference type="ARBA" id="ARBA00007664"/>
    </source>
</evidence>
<dbReference type="InterPro" id="IPR050430">
    <property type="entry name" value="Peptidase_S1"/>
</dbReference>
<reference evidence="12" key="1">
    <citation type="submission" date="2014-03" db="EMBL/GenBank/DDBJ databases">
        <authorList>
            <person name="Aksoy S."/>
            <person name="Warren W."/>
            <person name="Wilson R.K."/>
        </authorList>
    </citation>
    <scope>NUCLEOTIDE SEQUENCE [LARGE SCALE GENOMIC DNA]</scope>
    <source>
        <strain evidence="12">IAEA</strain>
    </source>
</reference>
<comment type="similarity">
    <text evidence="1">Belongs to the peptidase S1 family.</text>
</comment>
<evidence type="ECO:0000259" key="10">
    <source>
        <dbReference type="PROSITE" id="PS50240"/>
    </source>
</evidence>
<evidence type="ECO:0000256" key="3">
    <source>
        <dbReference type="ARBA" id="ARBA00022801"/>
    </source>
</evidence>
<evidence type="ECO:0000256" key="6">
    <source>
        <dbReference type="ARBA" id="ARBA00057221"/>
    </source>
</evidence>
<dbReference type="FunFam" id="2.40.10.10:FF:000068">
    <property type="entry name" value="transmembrane protease serine 2"/>
    <property type="match status" value="1"/>
</dbReference>
<feature type="domain" description="Peptidase S1" evidence="10">
    <location>
        <begin position="433"/>
        <end position="668"/>
    </location>
</feature>
<organism evidence="11 12">
    <name type="scientific">Glossina pallidipes</name>
    <name type="common">Tsetse fly</name>
    <dbReference type="NCBI Taxonomy" id="7398"/>
    <lineage>
        <taxon>Eukaryota</taxon>
        <taxon>Metazoa</taxon>
        <taxon>Ecdysozoa</taxon>
        <taxon>Arthropoda</taxon>
        <taxon>Hexapoda</taxon>
        <taxon>Insecta</taxon>
        <taxon>Pterygota</taxon>
        <taxon>Neoptera</taxon>
        <taxon>Endopterygota</taxon>
        <taxon>Diptera</taxon>
        <taxon>Brachycera</taxon>
        <taxon>Muscomorpha</taxon>
        <taxon>Hippoboscoidea</taxon>
        <taxon>Glossinidae</taxon>
        <taxon>Glossina</taxon>
    </lineage>
</organism>
<dbReference type="Gene3D" id="2.40.10.10">
    <property type="entry name" value="Trypsin-like serine proteases"/>
    <property type="match status" value="1"/>
</dbReference>
<dbReference type="InterPro" id="IPR001254">
    <property type="entry name" value="Trypsin_dom"/>
</dbReference>
<keyword evidence="3 9" id="KW-0378">Hydrolase</keyword>
<evidence type="ECO:0000256" key="4">
    <source>
        <dbReference type="ARBA" id="ARBA00022825"/>
    </source>
</evidence>
<keyword evidence="12" id="KW-1185">Reference proteome</keyword>
<evidence type="ECO:0000256" key="5">
    <source>
        <dbReference type="ARBA" id="ARBA00023157"/>
    </source>
</evidence>
<dbReference type="InterPro" id="IPR033116">
    <property type="entry name" value="TRYPSIN_SER"/>
</dbReference>
<accession>A0A1A9Z7Q6</accession>
<dbReference type="PANTHER" id="PTHR24276">
    <property type="entry name" value="POLYSERASE-RELATED"/>
    <property type="match status" value="1"/>
</dbReference>
<protein>
    <recommendedName>
        <fullName evidence="7">Lectizyme</fullName>
    </recommendedName>
    <alternativeName>
        <fullName evidence="8">Proteolytic lectin</fullName>
    </alternativeName>
</protein>
<evidence type="ECO:0000313" key="11">
    <source>
        <dbReference type="EnsemblMetazoa" id="GPAI006351-PA"/>
    </source>
</evidence>
<reference evidence="11" key="2">
    <citation type="submission" date="2020-05" db="UniProtKB">
        <authorList>
            <consortium name="EnsemblMetazoa"/>
        </authorList>
    </citation>
    <scope>IDENTIFICATION</scope>
    <source>
        <strain evidence="11">IAEA</strain>
    </source>
</reference>
<evidence type="ECO:0000256" key="2">
    <source>
        <dbReference type="ARBA" id="ARBA00022670"/>
    </source>
</evidence>
<dbReference type="CDD" id="cd00190">
    <property type="entry name" value="Tryp_SPc"/>
    <property type="match status" value="1"/>
</dbReference>
<dbReference type="Pfam" id="PF00089">
    <property type="entry name" value="Trypsin"/>
    <property type="match status" value="1"/>
</dbReference>
<dbReference type="PROSITE" id="PS00134">
    <property type="entry name" value="TRYPSIN_HIS"/>
    <property type="match status" value="1"/>
</dbReference>
<dbReference type="PROSITE" id="PS50240">
    <property type="entry name" value="TRYPSIN_DOM"/>
    <property type="match status" value="1"/>
</dbReference>
<proteinExistence type="inferred from homology"/>
<dbReference type="GO" id="GO:0004252">
    <property type="term" value="F:serine-type endopeptidase activity"/>
    <property type="evidence" value="ECO:0007669"/>
    <property type="project" value="InterPro"/>
</dbReference>
<comment type="function">
    <text evidence="6">Protein with lectin and protease activity involved in the establishment of trypanosome infections in tsetse flies. Binds D-glucosamine and agglutinates bloodstream-form trypanosomes and rabbit red blood cells. Capable of inducing transformation of bloodstream-form trypanosomes into procyclic (midgut) forms in vitro.</text>
</comment>
<evidence type="ECO:0000256" key="8">
    <source>
        <dbReference type="ARBA" id="ARBA00077177"/>
    </source>
</evidence>
<dbReference type="VEuPathDB" id="VectorBase:GPAI006351"/>
<dbReference type="GO" id="GO:0006508">
    <property type="term" value="P:proteolysis"/>
    <property type="evidence" value="ECO:0007669"/>
    <property type="project" value="UniProtKB-KW"/>
</dbReference>
<dbReference type="STRING" id="7398.A0A1A9Z7Q6"/>
<dbReference type="InterPro" id="IPR001314">
    <property type="entry name" value="Peptidase_S1A"/>
</dbReference>
<dbReference type="InterPro" id="IPR043504">
    <property type="entry name" value="Peptidase_S1_PA_chymotrypsin"/>
</dbReference>
<dbReference type="SMART" id="SM00020">
    <property type="entry name" value="Tryp_SPc"/>
    <property type="match status" value="1"/>
</dbReference>
<dbReference type="InterPro" id="IPR018114">
    <property type="entry name" value="TRYPSIN_HIS"/>
</dbReference>
<evidence type="ECO:0000256" key="7">
    <source>
        <dbReference type="ARBA" id="ARBA00067663"/>
    </source>
</evidence>
<dbReference type="EnsemblMetazoa" id="GPAI006351-RA">
    <property type="protein sequence ID" value="GPAI006351-PA"/>
    <property type="gene ID" value="GPAI006351"/>
</dbReference>
<dbReference type="Proteomes" id="UP000092445">
    <property type="component" value="Unassembled WGS sequence"/>
</dbReference>
<dbReference type="InterPro" id="IPR009003">
    <property type="entry name" value="Peptidase_S1_PA"/>
</dbReference>
<dbReference type="SUPFAM" id="SSF50494">
    <property type="entry name" value="Trypsin-like serine proteases"/>
    <property type="match status" value="1"/>
</dbReference>
<dbReference type="PROSITE" id="PS00135">
    <property type="entry name" value="TRYPSIN_SER"/>
    <property type="match status" value="1"/>
</dbReference>
<evidence type="ECO:0000313" key="12">
    <source>
        <dbReference type="Proteomes" id="UP000092445"/>
    </source>
</evidence>
<keyword evidence="4 9" id="KW-0720">Serine protease</keyword>
<name>A0A1A9Z7Q6_GLOPL</name>
<keyword evidence="2 9" id="KW-0645">Protease</keyword>
<dbReference type="PRINTS" id="PR00722">
    <property type="entry name" value="CHYMOTRYPSIN"/>
</dbReference>
<sequence length="686" mass="74688">MDAVAMHSLEGRFNMHTSYAVSPFSSNVQTLDASQCISAPKSIKIHIAVLLTFWLYSDYGVQNASSGISLITRIPAGGSLVNFKDICSKVIEKELWGSVVIQTRKFLLTADSSPRSKSNMSNAASASSKAGLAFSSFASATSLSAEIAFTNSLSRNDINDFGVTKVVRRNLSKKLLDRVVHIKIPISSLANKLAISPELNMLLINSKKASSLISLSVKMKLWIISFCFRLSIKFLPSLYTTHFKTEELMKTMPTRETVAGEALSTLSGSNTNFELSAILIRSPLAKVKSVKNLRDNIRFSLKPQLANLTRMMIARSGTIIATVRNIILRFSENRFASIGNCLDISPPTNTASKLKQIKGCYNFSILLALMDKLTNGYATRLPGERFCLFTPRCHEISLDDRDKFLAVFALFVASVSAANLRAIAKPGFPEGRIINGHEAEKGEAPFIVSLKTTGHFCGGSIIAENWVLTAGHCLIFDEFEIVAGLHSRSDESDVQIRKVTGKHQQIVHEKYGGGVGPNDIGLIYVDKPFNLNALTRDGTAAVAKVNLPTGKYESTGEGKLYGWGVDNSGFLPNVLNTLDVNIIGYEECKKALPSDAPLDPVNICSHKADAIDGSCSGDSGGPMVRITPDGTELVGIVSWGYIPCDSATTPSVYTWTAAFEKWIEESIENYVVPAHLFSHSNFNISR</sequence>
<dbReference type="AlphaFoldDB" id="A0A1A9Z7Q6"/>
<dbReference type="PANTHER" id="PTHR24276:SF95">
    <property type="entry name" value="PEPTIDASE S1 DOMAIN-CONTAINING PROTEIN"/>
    <property type="match status" value="1"/>
</dbReference>
<keyword evidence="5" id="KW-1015">Disulfide bond</keyword>
<evidence type="ECO:0000256" key="9">
    <source>
        <dbReference type="RuleBase" id="RU363034"/>
    </source>
</evidence>